<dbReference type="PRINTS" id="PR00502">
    <property type="entry name" value="NUDIXFAMILY"/>
</dbReference>
<dbReference type="eggNOG" id="COG1051">
    <property type="taxonomic scope" value="Bacteria"/>
</dbReference>
<keyword evidence="4" id="KW-1185">Reference proteome</keyword>
<evidence type="ECO:0000256" key="1">
    <source>
        <dbReference type="ARBA" id="ARBA00022801"/>
    </source>
</evidence>
<dbReference type="InterPro" id="IPR020476">
    <property type="entry name" value="Nudix_hydrolase"/>
</dbReference>
<dbReference type="RefSeq" id="WP_009147713.1">
    <property type="nucleotide sequence ID" value="NZ_CP121471.1"/>
</dbReference>
<dbReference type="Pfam" id="PF00293">
    <property type="entry name" value="NUDIX"/>
    <property type="match status" value="1"/>
</dbReference>
<proteinExistence type="predicted"/>
<reference evidence="4" key="1">
    <citation type="submission" date="2011-06" db="EMBL/GenBank/DDBJ databases">
        <authorList>
            <consortium name="US DOE Joint Genome Institute (JGI-PGF)"/>
            <person name="Lucas S."/>
            <person name="Han J."/>
            <person name="Lapidus A."/>
            <person name="Cheng J.-F."/>
            <person name="Goodwin L."/>
            <person name="Pitluck S."/>
            <person name="Peters L."/>
            <person name="Land M.L."/>
            <person name="Hauser L."/>
            <person name="Vogl K."/>
            <person name="Liu Z."/>
            <person name="Overmann J."/>
            <person name="Frigaard N.-U."/>
            <person name="Bryant D.A."/>
            <person name="Woyke T.J."/>
        </authorList>
    </citation>
    <scope>NUCLEOTIDE SEQUENCE [LARGE SCALE GENOMIC DNA]</scope>
    <source>
        <strain evidence="4">970</strain>
    </source>
</reference>
<dbReference type="SUPFAM" id="SSF55811">
    <property type="entry name" value="Nudix"/>
    <property type="match status" value="1"/>
</dbReference>
<dbReference type="AlphaFoldDB" id="H8YYV4"/>
<evidence type="ECO:0000259" key="2">
    <source>
        <dbReference type="PROSITE" id="PS51462"/>
    </source>
</evidence>
<gene>
    <name evidence="3" type="ORF">Thi970DRAFT_01306</name>
</gene>
<dbReference type="STRING" id="631362.Thi970DRAFT_01306"/>
<reference evidence="3 4" key="2">
    <citation type="submission" date="2011-11" db="EMBL/GenBank/DDBJ databases">
        <authorList>
            <consortium name="US DOE Joint Genome Institute"/>
            <person name="Lucas S."/>
            <person name="Han J."/>
            <person name="Lapidus A."/>
            <person name="Cheng J.-F."/>
            <person name="Goodwin L."/>
            <person name="Pitluck S."/>
            <person name="Peters L."/>
            <person name="Ovchinnikova G."/>
            <person name="Zhang X."/>
            <person name="Detter J.C."/>
            <person name="Han C."/>
            <person name="Tapia R."/>
            <person name="Land M."/>
            <person name="Hauser L."/>
            <person name="Kyrpides N."/>
            <person name="Ivanova N."/>
            <person name="Pagani I."/>
            <person name="Vogl K."/>
            <person name="Liu Z."/>
            <person name="Overmann J."/>
            <person name="Frigaard N.-U."/>
            <person name="Bryant D."/>
            <person name="Woyke T."/>
        </authorList>
    </citation>
    <scope>NUCLEOTIDE SEQUENCE [LARGE SCALE GENOMIC DNA]</scope>
    <source>
        <strain evidence="3 4">970</strain>
    </source>
</reference>
<dbReference type="PANTHER" id="PTHR43736:SF1">
    <property type="entry name" value="DIHYDRONEOPTERIN TRIPHOSPHATE DIPHOSPHATASE"/>
    <property type="match status" value="1"/>
</dbReference>
<dbReference type="Gene3D" id="3.90.79.10">
    <property type="entry name" value="Nucleoside Triphosphate Pyrophosphohydrolase"/>
    <property type="match status" value="1"/>
</dbReference>
<name>H8YYV4_9GAMM</name>
<dbReference type="CDD" id="cd18873">
    <property type="entry name" value="NUDIX_NadM_like"/>
    <property type="match status" value="1"/>
</dbReference>
<accession>H8YYV4</accession>
<dbReference type="PANTHER" id="PTHR43736">
    <property type="entry name" value="ADP-RIBOSE PYROPHOSPHATASE"/>
    <property type="match status" value="1"/>
</dbReference>
<feature type="domain" description="Nudix hydrolase" evidence="2">
    <location>
        <begin position="8"/>
        <end position="136"/>
    </location>
</feature>
<evidence type="ECO:0000313" key="4">
    <source>
        <dbReference type="Proteomes" id="UP000002964"/>
    </source>
</evidence>
<dbReference type="GO" id="GO:0016787">
    <property type="term" value="F:hydrolase activity"/>
    <property type="evidence" value="ECO:0007669"/>
    <property type="project" value="UniProtKB-KW"/>
</dbReference>
<dbReference type="EMBL" id="JH603168">
    <property type="protein sequence ID" value="EIC23630.1"/>
    <property type="molecule type" value="Genomic_DNA"/>
</dbReference>
<dbReference type="InterPro" id="IPR015797">
    <property type="entry name" value="NUDIX_hydrolase-like_dom_sf"/>
</dbReference>
<protein>
    <submittedName>
        <fullName evidence="3">ADP-ribose pyrophosphatase</fullName>
    </submittedName>
</protein>
<dbReference type="HOGENOM" id="CLU_037162_20_3_6"/>
<dbReference type="OrthoDB" id="542521at2"/>
<dbReference type="Proteomes" id="UP000002964">
    <property type="component" value="Unassembled WGS sequence"/>
</dbReference>
<sequence length="154" mass="16904">MAKPQTPLLTADIIIELADRPLRPIVLIERRFPPPGWAIPGGFVDIGEHIEAAAVREALEETALRVTLRALLGLYSDPQRDPRGHTASAVYVAEASGEPRAQDDARNLAIFSPDALPAPLAFDHAQILDDYRRYRETGQIKPLWSPDVQVLPGA</sequence>
<dbReference type="InterPro" id="IPR000086">
    <property type="entry name" value="NUDIX_hydrolase_dom"/>
</dbReference>
<evidence type="ECO:0000313" key="3">
    <source>
        <dbReference type="EMBL" id="EIC23630.1"/>
    </source>
</evidence>
<keyword evidence="1" id="KW-0378">Hydrolase</keyword>
<organism evidence="3 4">
    <name type="scientific">Thiorhodovibrio frisius</name>
    <dbReference type="NCBI Taxonomy" id="631362"/>
    <lineage>
        <taxon>Bacteria</taxon>
        <taxon>Pseudomonadati</taxon>
        <taxon>Pseudomonadota</taxon>
        <taxon>Gammaproteobacteria</taxon>
        <taxon>Chromatiales</taxon>
        <taxon>Chromatiaceae</taxon>
        <taxon>Thiorhodovibrio</taxon>
    </lineage>
</organism>
<dbReference type="PROSITE" id="PS51462">
    <property type="entry name" value="NUDIX"/>
    <property type="match status" value="1"/>
</dbReference>